<comment type="caution">
    <text evidence="10">The sequence shown here is derived from an EMBL/GenBank/DDBJ whole genome shotgun (WGS) entry which is preliminary data.</text>
</comment>
<dbReference type="InterPro" id="IPR003594">
    <property type="entry name" value="HATPase_dom"/>
</dbReference>
<keyword evidence="4" id="KW-0902">Two-component regulatory system</keyword>
<dbReference type="Pfam" id="PF08447">
    <property type="entry name" value="PAS_3"/>
    <property type="match status" value="1"/>
</dbReference>
<dbReference type="EMBL" id="PNCI01000035">
    <property type="protein sequence ID" value="TMP27282.1"/>
    <property type="molecule type" value="Genomic_DNA"/>
</dbReference>
<gene>
    <name evidence="10" type="ORF">CWB99_14885</name>
</gene>
<dbReference type="Pfam" id="PF02518">
    <property type="entry name" value="HATPase_c"/>
    <property type="match status" value="1"/>
</dbReference>
<dbReference type="PANTHER" id="PTHR45339:SF1">
    <property type="entry name" value="HYBRID SIGNAL TRANSDUCTION HISTIDINE KINASE J"/>
    <property type="match status" value="1"/>
</dbReference>
<dbReference type="AlphaFoldDB" id="A0A5S3WL78"/>
<dbReference type="RefSeq" id="WP_138549678.1">
    <property type="nucleotide sequence ID" value="NZ_PNCH01000003.1"/>
</dbReference>
<dbReference type="SMART" id="SM00448">
    <property type="entry name" value="REC"/>
    <property type="match status" value="1"/>
</dbReference>
<dbReference type="Gene3D" id="3.30.450.20">
    <property type="entry name" value="PAS domain"/>
    <property type="match status" value="2"/>
</dbReference>
<protein>
    <recommendedName>
        <fullName evidence="2">histidine kinase</fullName>
        <ecNumber evidence="2">2.7.13.3</ecNumber>
    </recommendedName>
</protein>
<evidence type="ECO:0000256" key="6">
    <source>
        <dbReference type="SAM" id="MobiDB-lite"/>
    </source>
</evidence>
<dbReference type="SUPFAM" id="SSF55874">
    <property type="entry name" value="ATPase domain of HSP90 chaperone/DNA topoisomerase II/histidine kinase"/>
    <property type="match status" value="1"/>
</dbReference>
<dbReference type="Pfam" id="PF00072">
    <property type="entry name" value="Response_reg"/>
    <property type="match status" value="1"/>
</dbReference>
<dbReference type="SUPFAM" id="SSF55785">
    <property type="entry name" value="PYP-like sensor domain (PAS domain)"/>
    <property type="match status" value="2"/>
</dbReference>
<dbReference type="PRINTS" id="PR00344">
    <property type="entry name" value="BCTRLSENSOR"/>
</dbReference>
<evidence type="ECO:0000256" key="5">
    <source>
        <dbReference type="PROSITE-ProRule" id="PRU00169"/>
    </source>
</evidence>
<evidence type="ECO:0000313" key="11">
    <source>
        <dbReference type="Proteomes" id="UP000310249"/>
    </source>
</evidence>
<dbReference type="OrthoDB" id="9810730at2"/>
<reference evidence="11" key="2">
    <citation type="submission" date="2019-06" db="EMBL/GenBank/DDBJ databases">
        <title>Co-occurence of chitin degradation, pigmentation and bioactivity in marine Pseudoalteromonas.</title>
        <authorList>
            <person name="Sonnenschein E.C."/>
            <person name="Bech P.K."/>
        </authorList>
    </citation>
    <scope>NUCLEOTIDE SEQUENCE [LARGE SCALE GENOMIC DNA]</scope>
    <source>
        <strain evidence="11">S2676</strain>
    </source>
</reference>
<dbReference type="SUPFAM" id="SSF47384">
    <property type="entry name" value="Homodimeric domain of signal transducing histidine kinase"/>
    <property type="match status" value="1"/>
</dbReference>
<dbReference type="InterPro" id="IPR001789">
    <property type="entry name" value="Sig_transdc_resp-reg_receiver"/>
</dbReference>
<dbReference type="PROSITE" id="PS50112">
    <property type="entry name" value="PAS"/>
    <property type="match status" value="1"/>
</dbReference>
<sequence>MDIHLLDLPLLTVNDQWQVLDCNQAADALLNLTGKTDKHRNFFDYCQLTDTDEQNSTFLSQASGSSAQALLACGTRLSLVISGNLTCETCLVLNPISHPHQSYLNELAELALQCGSIGVWQVSADLKQPYFSRTFCELLHCHSLSSWQEFINLIYEDDRPLALSFIEEHIQSNVRLKFEFRVMLDSVPHWFELSGDQRRNSDTQLSLFGILRECTQEKQMLIHLNNAHESRRIALEAGKVGTWRVSRQNTRWHWDWDPQTSAIFDLAAQDTGSYEKWLERIHPQDRERVSNGLKEALETGEDFEHVFRAVLPNQDELHIFAKGVVTDDGYGNHCRLDGVCVDQSEVYRAYSKLYQLNAELETRVKSRTSDLKCAVTKAEQASRAKSDFLAMISHELRTPMNAIIGSLELLSLQKHNPEEMELLETASVSAKNLVDILNDILDINKIEAGKLELEFREFDISKTLHNVLLTFASNAEKRRVNLKVIESEQLPTMLYCDENRIRQVLFNLLSNAIKFSGPPAKASGNVIIEVDWQVQSHSQGELSILVKDNGIGIDEKTQKKLFHPFTQADKSTTRVYGGTGLGLAISRKIVDLMGGRIGLKSKLGRGSIFRVCIPLHRFSHQAAPSLFQHVYVIPAHSAQAQPHLLSVLNTLTDELHLTELEELASPSGSGILVCCCVQSEQDLARLNEFKEILTEYKVLICHQTGVTEKLRTILPDAAPLNIGLATRYGITRQVMHLLTHPADKSANSDNTEENPLGESQTKPEEVQANISGLRPGILLVEDNTFNQNLMVKQLAKLGYTCTLAENGEQGYESWQRDEYKLILTDCHMPVVDGYEMAKRIRQTEKQLARKAIPIVAVTGAAVKNELENCHLYGINDCIGKPVQLERFKSVIEKWYGK</sequence>
<dbReference type="CDD" id="cd00082">
    <property type="entry name" value="HisKA"/>
    <property type="match status" value="1"/>
</dbReference>
<evidence type="ECO:0000313" key="10">
    <source>
        <dbReference type="EMBL" id="TMP27282.1"/>
    </source>
</evidence>
<feature type="domain" description="PAS" evidence="9">
    <location>
        <begin position="256"/>
        <end position="300"/>
    </location>
</feature>
<dbReference type="Gene3D" id="3.30.565.10">
    <property type="entry name" value="Histidine kinase-like ATPase, C-terminal domain"/>
    <property type="match status" value="1"/>
</dbReference>
<proteinExistence type="predicted"/>
<evidence type="ECO:0000259" key="7">
    <source>
        <dbReference type="PROSITE" id="PS50109"/>
    </source>
</evidence>
<evidence type="ECO:0000256" key="1">
    <source>
        <dbReference type="ARBA" id="ARBA00000085"/>
    </source>
</evidence>
<dbReference type="InterPro" id="IPR035965">
    <property type="entry name" value="PAS-like_dom_sf"/>
</dbReference>
<feature type="domain" description="Response regulatory" evidence="8">
    <location>
        <begin position="776"/>
        <end position="895"/>
    </location>
</feature>
<dbReference type="SMART" id="SM00091">
    <property type="entry name" value="PAS"/>
    <property type="match status" value="3"/>
</dbReference>
<dbReference type="EC" id="2.7.13.3" evidence="2"/>
<dbReference type="Gene3D" id="3.40.50.2300">
    <property type="match status" value="1"/>
</dbReference>
<dbReference type="GO" id="GO:0000155">
    <property type="term" value="F:phosphorelay sensor kinase activity"/>
    <property type="evidence" value="ECO:0007669"/>
    <property type="project" value="InterPro"/>
</dbReference>
<dbReference type="InterPro" id="IPR013655">
    <property type="entry name" value="PAS_fold_3"/>
</dbReference>
<name>A0A5S3WL78_9GAMM</name>
<evidence type="ECO:0000259" key="8">
    <source>
        <dbReference type="PROSITE" id="PS50110"/>
    </source>
</evidence>
<dbReference type="InterPro" id="IPR000014">
    <property type="entry name" value="PAS"/>
</dbReference>
<evidence type="ECO:0000259" key="9">
    <source>
        <dbReference type="PROSITE" id="PS50112"/>
    </source>
</evidence>
<evidence type="ECO:0000256" key="2">
    <source>
        <dbReference type="ARBA" id="ARBA00012438"/>
    </source>
</evidence>
<dbReference type="SMART" id="SM00388">
    <property type="entry name" value="HisKA"/>
    <property type="match status" value="1"/>
</dbReference>
<reference evidence="10 11" key="1">
    <citation type="submission" date="2018-01" db="EMBL/GenBank/DDBJ databases">
        <authorList>
            <person name="Paulsen S."/>
            <person name="Gram L.K."/>
        </authorList>
    </citation>
    <scope>NUCLEOTIDE SEQUENCE [LARGE SCALE GENOMIC DNA]</scope>
    <source>
        <strain evidence="10 11">S2676</strain>
    </source>
</reference>
<dbReference type="Proteomes" id="UP000310249">
    <property type="component" value="Unassembled WGS sequence"/>
</dbReference>
<dbReference type="InterPro" id="IPR003661">
    <property type="entry name" value="HisK_dim/P_dom"/>
</dbReference>
<accession>A0A5S3WL78</accession>
<feature type="domain" description="Histidine kinase" evidence="7">
    <location>
        <begin position="391"/>
        <end position="617"/>
    </location>
</feature>
<dbReference type="InterPro" id="IPR004358">
    <property type="entry name" value="Sig_transdc_His_kin-like_C"/>
</dbReference>
<dbReference type="CDD" id="cd17546">
    <property type="entry name" value="REC_hyHK_CKI1_RcsC-like"/>
    <property type="match status" value="1"/>
</dbReference>
<dbReference type="CDD" id="cd00130">
    <property type="entry name" value="PAS"/>
    <property type="match status" value="2"/>
</dbReference>
<dbReference type="PANTHER" id="PTHR45339">
    <property type="entry name" value="HYBRID SIGNAL TRANSDUCTION HISTIDINE KINASE J"/>
    <property type="match status" value="1"/>
</dbReference>
<keyword evidence="3 5" id="KW-0597">Phosphoprotein</keyword>
<dbReference type="PROSITE" id="PS50109">
    <property type="entry name" value="HIS_KIN"/>
    <property type="match status" value="1"/>
</dbReference>
<dbReference type="Gene3D" id="1.10.287.130">
    <property type="match status" value="1"/>
</dbReference>
<dbReference type="CDD" id="cd16922">
    <property type="entry name" value="HATPase_EvgS-ArcB-TorS-like"/>
    <property type="match status" value="1"/>
</dbReference>
<feature type="region of interest" description="Disordered" evidence="6">
    <location>
        <begin position="740"/>
        <end position="765"/>
    </location>
</feature>
<feature type="modified residue" description="4-aspartylphosphate" evidence="5">
    <location>
        <position position="825"/>
    </location>
</feature>
<dbReference type="Pfam" id="PF00512">
    <property type="entry name" value="HisKA"/>
    <property type="match status" value="1"/>
</dbReference>
<organism evidence="10 11">
    <name type="scientific">Pseudoalteromonas rubra</name>
    <dbReference type="NCBI Taxonomy" id="43658"/>
    <lineage>
        <taxon>Bacteria</taxon>
        <taxon>Pseudomonadati</taxon>
        <taxon>Pseudomonadota</taxon>
        <taxon>Gammaproteobacteria</taxon>
        <taxon>Alteromonadales</taxon>
        <taxon>Pseudoalteromonadaceae</taxon>
        <taxon>Pseudoalteromonas</taxon>
    </lineage>
</organism>
<dbReference type="PROSITE" id="PS50110">
    <property type="entry name" value="RESPONSE_REGULATORY"/>
    <property type="match status" value="1"/>
</dbReference>
<dbReference type="InterPro" id="IPR011006">
    <property type="entry name" value="CheY-like_superfamily"/>
</dbReference>
<dbReference type="SUPFAM" id="SSF52172">
    <property type="entry name" value="CheY-like"/>
    <property type="match status" value="1"/>
</dbReference>
<evidence type="ECO:0000256" key="3">
    <source>
        <dbReference type="ARBA" id="ARBA00022553"/>
    </source>
</evidence>
<dbReference type="InterPro" id="IPR036097">
    <property type="entry name" value="HisK_dim/P_sf"/>
</dbReference>
<dbReference type="InterPro" id="IPR036890">
    <property type="entry name" value="HATPase_C_sf"/>
</dbReference>
<dbReference type="InterPro" id="IPR005467">
    <property type="entry name" value="His_kinase_dom"/>
</dbReference>
<evidence type="ECO:0000256" key="4">
    <source>
        <dbReference type="ARBA" id="ARBA00023012"/>
    </source>
</evidence>
<dbReference type="FunFam" id="3.30.565.10:FF:000010">
    <property type="entry name" value="Sensor histidine kinase RcsC"/>
    <property type="match status" value="1"/>
</dbReference>
<comment type="catalytic activity">
    <reaction evidence="1">
        <text>ATP + protein L-histidine = ADP + protein N-phospho-L-histidine.</text>
        <dbReference type="EC" id="2.7.13.3"/>
    </reaction>
</comment>
<dbReference type="SMART" id="SM00387">
    <property type="entry name" value="HATPase_c"/>
    <property type="match status" value="1"/>
</dbReference>